<feature type="region of interest" description="Disordered" evidence="1">
    <location>
        <begin position="195"/>
        <end position="218"/>
    </location>
</feature>
<dbReference type="AlphaFoldDB" id="A0A1I7ZWE2"/>
<protein>
    <submittedName>
        <fullName evidence="3">Uncharacterized protein</fullName>
    </submittedName>
</protein>
<feature type="region of interest" description="Disordered" evidence="1">
    <location>
        <begin position="114"/>
        <end position="140"/>
    </location>
</feature>
<dbReference type="WBParaSite" id="L893_g30562.t1">
    <property type="protein sequence ID" value="L893_g30562.t1"/>
    <property type="gene ID" value="L893_g30562"/>
</dbReference>
<organism evidence="2 3">
    <name type="scientific">Steinernema glaseri</name>
    <dbReference type="NCBI Taxonomy" id="37863"/>
    <lineage>
        <taxon>Eukaryota</taxon>
        <taxon>Metazoa</taxon>
        <taxon>Ecdysozoa</taxon>
        <taxon>Nematoda</taxon>
        <taxon>Chromadorea</taxon>
        <taxon>Rhabditida</taxon>
        <taxon>Tylenchina</taxon>
        <taxon>Panagrolaimomorpha</taxon>
        <taxon>Strongyloidoidea</taxon>
        <taxon>Steinernematidae</taxon>
        <taxon>Steinernema</taxon>
    </lineage>
</organism>
<feature type="region of interest" description="Disordered" evidence="1">
    <location>
        <begin position="154"/>
        <end position="183"/>
    </location>
</feature>
<name>A0A1I7ZWE2_9BILA</name>
<feature type="compositionally biased region" description="Polar residues" evidence="1">
    <location>
        <begin position="124"/>
        <end position="138"/>
    </location>
</feature>
<keyword evidence="2" id="KW-1185">Reference proteome</keyword>
<evidence type="ECO:0000256" key="1">
    <source>
        <dbReference type="SAM" id="MobiDB-lite"/>
    </source>
</evidence>
<evidence type="ECO:0000313" key="2">
    <source>
        <dbReference type="Proteomes" id="UP000095287"/>
    </source>
</evidence>
<sequence>MASLKVSRGCFGSKEDDILKFQRIYKCIALHGRPQRRCYMITMSRKDEEEKRAKDSRYFVLVYSWWRRLGDVLLGLTLGHLSTLESKIDANRPKDLEGNSANIPVHVLRGQAFPGGASHAASRTAVSPGTRSPRNRSPNAILHKRIKTMREGRLVKGTFAEGEDGSGDRSEGRRPPSCGAKPDDLWRRIRVPEETTGDAFRADLQRAKQKQLAPRRPSNVSCQEADLETSEFHVCIMGPL</sequence>
<accession>A0A1I7ZWE2</accession>
<reference evidence="3" key="1">
    <citation type="submission" date="2016-11" db="UniProtKB">
        <authorList>
            <consortium name="WormBaseParasite"/>
        </authorList>
    </citation>
    <scope>IDENTIFICATION</scope>
</reference>
<proteinExistence type="predicted"/>
<dbReference type="Proteomes" id="UP000095287">
    <property type="component" value="Unplaced"/>
</dbReference>
<evidence type="ECO:0000313" key="3">
    <source>
        <dbReference type="WBParaSite" id="L893_g30562.t1"/>
    </source>
</evidence>